<proteinExistence type="predicted"/>
<dbReference type="OrthoDB" id="7056452at2"/>
<dbReference type="PATRIC" id="fig|405444.3.peg.1507"/>
<dbReference type="Pfam" id="PF13349">
    <property type="entry name" value="DUF4097"/>
    <property type="match status" value="1"/>
</dbReference>
<comment type="caution">
    <text evidence="3">The sequence shown here is derived from an EMBL/GenBank/DDBJ whole genome shotgun (WGS) entry which is preliminary data.</text>
</comment>
<accession>A0A0R0CE26</accession>
<protein>
    <recommendedName>
        <fullName evidence="2">DUF4097 domain-containing protein</fullName>
    </recommendedName>
</protein>
<evidence type="ECO:0000259" key="2">
    <source>
        <dbReference type="Pfam" id="PF13349"/>
    </source>
</evidence>
<dbReference type="AlphaFoldDB" id="A0A0R0CE26"/>
<evidence type="ECO:0000313" key="3">
    <source>
        <dbReference type="EMBL" id="KRG63416.1"/>
    </source>
</evidence>
<evidence type="ECO:0000313" key="4">
    <source>
        <dbReference type="Proteomes" id="UP000050864"/>
    </source>
</evidence>
<feature type="domain" description="DUF4097" evidence="2">
    <location>
        <begin position="48"/>
        <end position="292"/>
    </location>
</feature>
<gene>
    <name evidence="3" type="ORF">ABB26_12070</name>
</gene>
<name>A0A0R0CE26_9GAMM</name>
<dbReference type="STRING" id="405444.ABB26_12070"/>
<reference evidence="3 4" key="1">
    <citation type="submission" date="2015-05" db="EMBL/GenBank/DDBJ databases">
        <title>Genome sequencing and analysis of members of genus Stenotrophomonas.</title>
        <authorList>
            <person name="Patil P.P."/>
            <person name="Midha S."/>
            <person name="Patil P.B."/>
        </authorList>
    </citation>
    <scope>NUCLEOTIDE SEQUENCE [LARGE SCALE GENOMIC DNA]</scope>
    <source>
        <strain evidence="3 4">DSM 18929</strain>
    </source>
</reference>
<evidence type="ECO:0000256" key="1">
    <source>
        <dbReference type="SAM" id="SignalP"/>
    </source>
</evidence>
<organism evidence="3 4">
    <name type="scientific">Stenotrophomonas humi</name>
    <dbReference type="NCBI Taxonomy" id="405444"/>
    <lineage>
        <taxon>Bacteria</taxon>
        <taxon>Pseudomonadati</taxon>
        <taxon>Pseudomonadota</taxon>
        <taxon>Gammaproteobacteria</taxon>
        <taxon>Lysobacterales</taxon>
        <taxon>Lysobacteraceae</taxon>
        <taxon>Stenotrophomonas</taxon>
    </lineage>
</organism>
<keyword evidence="4" id="KW-1185">Reference proteome</keyword>
<dbReference type="RefSeq" id="WP_057634451.1">
    <property type="nucleotide sequence ID" value="NZ_LDJI01000022.1"/>
</dbReference>
<feature type="chain" id="PRO_5006393881" description="DUF4097 domain-containing protein" evidence="1">
    <location>
        <begin position="24"/>
        <end position="297"/>
    </location>
</feature>
<keyword evidence="1" id="KW-0732">Signal</keyword>
<dbReference type="Proteomes" id="UP000050864">
    <property type="component" value="Unassembled WGS sequence"/>
</dbReference>
<feature type="signal peptide" evidence="1">
    <location>
        <begin position="1"/>
        <end position="23"/>
    </location>
</feature>
<dbReference type="EMBL" id="LDJI01000022">
    <property type="protein sequence ID" value="KRG63416.1"/>
    <property type="molecule type" value="Genomic_DNA"/>
</dbReference>
<dbReference type="InterPro" id="IPR025164">
    <property type="entry name" value="Toastrack_DUF4097"/>
</dbReference>
<sequence length="297" mass="30609">MKASLRNVLVATLLLAPLSSALAQSTVNQRLPLSSGGRVELSNIAGSVTVRGWDRNEVQLSGTLGDGQRLDVENSANRVQFKVVYPQNGRSSRGATLELRVPRAAQLQTSTVSAGVDVADVDLRRLQTTTVSGAITANGQAEEAELNTVSGSIRTQLRTTRLDVRTVSGGINTAGGSGGEVTANSVSGGISLDLSAVQRLNAETVSGNLGVRSSGLQPGGRISLQTVSAPVTLTLPARTSAQLKVNTFSGDIKSDVGQVERPRYGPGSSLDARIGGGDGDISINAHSGDVRVSLSGR</sequence>